<organism evidence="2 3">
    <name type="scientific">Paraphoma chrysanthemicola</name>
    <dbReference type="NCBI Taxonomy" id="798071"/>
    <lineage>
        <taxon>Eukaryota</taxon>
        <taxon>Fungi</taxon>
        <taxon>Dikarya</taxon>
        <taxon>Ascomycota</taxon>
        <taxon>Pezizomycotina</taxon>
        <taxon>Dothideomycetes</taxon>
        <taxon>Pleosporomycetidae</taxon>
        <taxon>Pleosporales</taxon>
        <taxon>Pleosporineae</taxon>
        <taxon>Phaeosphaeriaceae</taxon>
        <taxon>Paraphoma</taxon>
    </lineage>
</organism>
<reference evidence="2" key="1">
    <citation type="journal article" date="2021" name="Nat. Commun.">
        <title>Genetic determinants of endophytism in the Arabidopsis root mycobiome.</title>
        <authorList>
            <person name="Mesny F."/>
            <person name="Miyauchi S."/>
            <person name="Thiergart T."/>
            <person name="Pickel B."/>
            <person name="Atanasova L."/>
            <person name="Karlsson M."/>
            <person name="Huettel B."/>
            <person name="Barry K.W."/>
            <person name="Haridas S."/>
            <person name="Chen C."/>
            <person name="Bauer D."/>
            <person name="Andreopoulos W."/>
            <person name="Pangilinan J."/>
            <person name="LaButti K."/>
            <person name="Riley R."/>
            <person name="Lipzen A."/>
            <person name="Clum A."/>
            <person name="Drula E."/>
            <person name="Henrissat B."/>
            <person name="Kohler A."/>
            <person name="Grigoriev I.V."/>
            <person name="Martin F.M."/>
            <person name="Hacquard S."/>
        </authorList>
    </citation>
    <scope>NUCLEOTIDE SEQUENCE</scope>
    <source>
        <strain evidence="2">MPI-SDFR-AT-0120</strain>
    </source>
</reference>
<gene>
    <name evidence="2" type="ORF">FB567DRAFT_543464</name>
</gene>
<accession>A0A8K0RJQ6</accession>
<name>A0A8K0RJQ6_9PLEO</name>
<sequence>MSSTLEKIVRFEVRCSCGERCENADAYLQHKKSCEAHRSGKNNELMTPVINDRMYTTTSAMSCPLGTSLSLIACWCGRTFLSKDTLQHHACYCGVHKHDTIVRSVPSRPAQIVEQGSSLDDVSLSMERMLLTPKATATMEAKGMVMQNTESRNSPSLAFTAPGSPFETDAGPLISPDPIASCICGYGFNTRERLGLHKRNLPLRAQRASKAQTPTKPGVHSLVTSFASLEISYAACQGSTARGKVFCMCGRSFVDQKARGKHARDAARHAWRPREEKEKSFKTPRPQYQVDEDLQEQVAMLAQQYWGTGGKDR</sequence>
<evidence type="ECO:0000313" key="3">
    <source>
        <dbReference type="Proteomes" id="UP000813461"/>
    </source>
</evidence>
<feature type="region of interest" description="Disordered" evidence="1">
    <location>
        <begin position="258"/>
        <end position="289"/>
    </location>
</feature>
<dbReference type="OrthoDB" id="10376584at2759"/>
<evidence type="ECO:0000313" key="2">
    <source>
        <dbReference type="EMBL" id="KAH7095097.1"/>
    </source>
</evidence>
<proteinExistence type="predicted"/>
<feature type="compositionally biased region" description="Basic and acidic residues" evidence="1">
    <location>
        <begin position="258"/>
        <end position="281"/>
    </location>
</feature>
<dbReference type="Proteomes" id="UP000813461">
    <property type="component" value="Unassembled WGS sequence"/>
</dbReference>
<evidence type="ECO:0000256" key="1">
    <source>
        <dbReference type="SAM" id="MobiDB-lite"/>
    </source>
</evidence>
<keyword evidence="3" id="KW-1185">Reference proteome</keyword>
<comment type="caution">
    <text evidence="2">The sequence shown here is derived from an EMBL/GenBank/DDBJ whole genome shotgun (WGS) entry which is preliminary data.</text>
</comment>
<protein>
    <submittedName>
        <fullName evidence="2">Uncharacterized protein</fullName>
    </submittedName>
</protein>
<dbReference type="AlphaFoldDB" id="A0A8K0RJQ6"/>
<dbReference type="EMBL" id="JAGMVJ010000001">
    <property type="protein sequence ID" value="KAH7095097.1"/>
    <property type="molecule type" value="Genomic_DNA"/>
</dbReference>